<dbReference type="EMBL" id="BQNB010012145">
    <property type="protein sequence ID" value="GJS99791.1"/>
    <property type="molecule type" value="Genomic_DNA"/>
</dbReference>
<accession>A0ABQ5ADK3</accession>
<evidence type="ECO:0000313" key="1">
    <source>
        <dbReference type="EMBL" id="GJS99791.1"/>
    </source>
</evidence>
<reference evidence="1" key="1">
    <citation type="journal article" date="2022" name="Int. J. Mol. Sci.">
        <title>Draft Genome of Tanacetum Coccineum: Genomic Comparison of Closely Related Tanacetum-Family Plants.</title>
        <authorList>
            <person name="Yamashiro T."/>
            <person name="Shiraishi A."/>
            <person name="Nakayama K."/>
            <person name="Satake H."/>
        </authorList>
    </citation>
    <scope>NUCLEOTIDE SEQUENCE</scope>
</reference>
<proteinExistence type="predicted"/>
<protein>
    <submittedName>
        <fullName evidence="1">Uncharacterized protein</fullName>
    </submittedName>
</protein>
<comment type="caution">
    <text evidence="1">The sequence shown here is derived from an EMBL/GenBank/DDBJ whole genome shotgun (WGS) entry which is preliminary data.</text>
</comment>
<name>A0ABQ5ADK3_9ASTR</name>
<organism evidence="1 2">
    <name type="scientific">Tanacetum coccineum</name>
    <dbReference type="NCBI Taxonomy" id="301880"/>
    <lineage>
        <taxon>Eukaryota</taxon>
        <taxon>Viridiplantae</taxon>
        <taxon>Streptophyta</taxon>
        <taxon>Embryophyta</taxon>
        <taxon>Tracheophyta</taxon>
        <taxon>Spermatophyta</taxon>
        <taxon>Magnoliopsida</taxon>
        <taxon>eudicotyledons</taxon>
        <taxon>Gunneridae</taxon>
        <taxon>Pentapetalae</taxon>
        <taxon>asterids</taxon>
        <taxon>campanulids</taxon>
        <taxon>Asterales</taxon>
        <taxon>Asteraceae</taxon>
        <taxon>Asteroideae</taxon>
        <taxon>Anthemideae</taxon>
        <taxon>Anthemidinae</taxon>
        <taxon>Tanacetum</taxon>
    </lineage>
</organism>
<dbReference type="Proteomes" id="UP001151760">
    <property type="component" value="Unassembled WGS sequence"/>
</dbReference>
<evidence type="ECO:0000313" key="2">
    <source>
        <dbReference type="Proteomes" id="UP001151760"/>
    </source>
</evidence>
<reference evidence="1" key="2">
    <citation type="submission" date="2022-01" db="EMBL/GenBank/DDBJ databases">
        <authorList>
            <person name="Yamashiro T."/>
            <person name="Shiraishi A."/>
            <person name="Satake H."/>
            <person name="Nakayama K."/>
        </authorList>
    </citation>
    <scope>NUCLEOTIDE SEQUENCE</scope>
</reference>
<gene>
    <name evidence="1" type="ORF">Tco_0820961</name>
</gene>
<sequence length="376" mass="41995">MLMLKTDRTNGTNDKQYLLPRNEPGAVLTNLVVNAALLLGVKMMKKLRPVKPSSKSKPLFCYNLFWPGVVSWEGDGAPFEKSNQDINYKMTIIPVLPPHLLPYVDDEAVGYVPEFADTVTRLQVAARKEILPMPCAEIDDCFSALYSSTYSCTRLSRTGEEDDAHDLSPKTLSLISRSGITQMSVAATYMGGFRKGPGSTSPLGGWNLNSSNPFVRSSILGSNIHSTTYHEPDKMSSLSAIISRDEFTRFVLHNEAKGYVATRDRKCSFAGKCGYIAAMLELELDAYLNQRHLYENRRHIYQSELWLQLSWDEYIEKVSRVNEDVDDLFTFAISIGIVTCGVVETESSEVSSRLLVLCEAIAVEVWKCYLLGITPV</sequence>
<keyword evidence="2" id="KW-1185">Reference proteome</keyword>